<feature type="transmembrane region" description="Helical" evidence="1">
    <location>
        <begin position="78"/>
        <end position="101"/>
    </location>
</feature>
<keyword evidence="5" id="KW-1185">Reference proteome</keyword>
<proteinExistence type="predicted"/>
<evidence type="ECO:0000259" key="2">
    <source>
        <dbReference type="Pfam" id="PF07560"/>
    </source>
</evidence>
<reference evidence="5" key="1">
    <citation type="submission" date="2017-11" db="EMBL/GenBank/DDBJ databases">
        <authorList>
            <person name="Seth-Smith MB H."/>
        </authorList>
    </citation>
    <scope>NUCLEOTIDE SEQUENCE [LARGE SCALE GENOMIC DNA]</scope>
</reference>
<sequence length="486" mass="55071">MSISTPSSSSLLKSSNLIPERLPSNSSSNQLVIEENPRQACLIKVARMIEPIFIFKTLQKALNPCGCSNPLSCLSINILAFIITVVLLILLLPIRLILTAITYTCMPRSKKIVTPPLRRPSTIEIEQVIIPFDLAMQELLYLDNKPRLFRINPNNLTMMPEPNPVLRRLSAISDQESKKLMQQIPNLCRELEKILKKLGVLTSEWEKMLMYFNDLALEDNSFDDKRAFPALINILIEALTCKAPFFSDQSNIPSLKEKQQAALFIAQSSYTCKPTWAEVMIRALIKLYSRTNQAQNQLLLWVQQFKEETLLNLQDGAANEYESIGQKKTPNYTKSIEIALKQEAEASLQWHILNTIKYFYGEKFGLVTEHLKGNVGYLTLRQTSIHTNEGPEKAQELAVLFESLYLSSGNKLIENVFKAFQKADSETQTLVRDFALDILKEALQLGDTDAHVDIFSKFFVDAETSDLNIMGITYLLYAIGIIEPVQ</sequence>
<dbReference type="AlphaFoldDB" id="A0A2R8FCI4"/>
<keyword evidence="1" id="KW-1133">Transmembrane helix</keyword>
<dbReference type="InterPro" id="IPR013044">
    <property type="entry name" value="DUF1548"/>
</dbReference>
<evidence type="ECO:0000313" key="4">
    <source>
        <dbReference type="EMBL" id="SPN74071.1"/>
    </source>
</evidence>
<keyword evidence="1" id="KW-0472">Membrane</keyword>
<organism evidence="4 5">
    <name type="scientific">Chlamydia serpentis</name>
    <dbReference type="NCBI Taxonomy" id="1967782"/>
    <lineage>
        <taxon>Bacteria</taxon>
        <taxon>Pseudomonadati</taxon>
        <taxon>Chlamydiota</taxon>
        <taxon>Chlamydiia</taxon>
        <taxon>Chlamydiales</taxon>
        <taxon>Chlamydiaceae</taxon>
        <taxon>Chlamydia/Chlamydophila group</taxon>
        <taxon>Chlamydia</taxon>
    </lineage>
</organism>
<dbReference type="KEGG" id="csee:C10C_0937"/>
<dbReference type="Pfam" id="PF07560">
    <property type="entry name" value="DUF1539"/>
    <property type="match status" value="1"/>
</dbReference>
<evidence type="ECO:0000259" key="3">
    <source>
        <dbReference type="Pfam" id="PF07579"/>
    </source>
</evidence>
<dbReference type="RefSeq" id="WP_108897006.1">
    <property type="nucleotide sequence ID" value="NZ_LT993738.1"/>
</dbReference>
<protein>
    <submittedName>
        <fullName evidence="4">Uncharacterized protein</fullName>
    </submittedName>
</protein>
<dbReference type="Proteomes" id="UP000244926">
    <property type="component" value="Chromosome I"/>
</dbReference>
<feature type="domain" description="DUF1539" evidence="2">
    <location>
        <begin position="160"/>
        <end position="297"/>
    </location>
</feature>
<accession>A0A2R8FCI4</accession>
<evidence type="ECO:0000313" key="5">
    <source>
        <dbReference type="Proteomes" id="UP000244926"/>
    </source>
</evidence>
<evidence type="ECO:0000256" key="1">
    <source>
        <dbReference type="SAM" id="Phobius"/>
    </source>
</evidence>
<gene>
    <name evidence="4" type="ORF">C10C_0937</name>
</gene>
<keyword evidence="1" id="KW-0812">Transmembrane</keyword>
<dbReference type="EMBL" id="LT993738">
    <property type="protein sequence ID" value="SPN74071.1"/>
    <property type="molecule type" value="Genomic_DNA"/>
</dbReference>
<dbReference type="InterPro" id="IPR011436">
    <property type="entry name" value="DUF1539"/>
</dbReference>
<dbReference type="OrthoDB" id="17570at2"/>
<name>A0A2R8FCI4_9CHLA</name>
<feature type="domain" description="DUF1548" evidence="3">
    <location>
        <begin position="349"/>
        <end position="482"/>
    </location>
</feature>
<dbReference type="Pfam" id="PF07579">
    <property type="entry name" value="DUF1548"/>
    <property type="match status" value="1"/>
</dbReference>